<dbReference type="RefSeq" id="WP_003649860.1">
    <property type="nucleotide sequence ID" value="NZ_CP040501.1"/>
</dbReference>
<reference evidence="1 2" key="1">
    <citation type="submission" date="2010-06" db="EMBL/GenBank/DDBJ databases">
        <authorList>
            <person name="Muzny D."/>
            <person name="Qin X."/>
            <person name="Buhay C."/>
            <person name="Dugan-Rocha S."/>
            <person name="Ding Y."/>
            <person name="Chen G."/>
            <person name="Hawes A."/>
            <person name="Holder M."/>
            <person name="Jhangiani S."/>
            <person name="Johnson A."/>
            <person name="Khan Z."/>
            <person name="Li Z."/>
            <person name="Liu W."/>
            <person name="Liu X."/>
            <person name="Perez L."/>
            <person name="Shen H."/>
            <person name="Wang Q."/>
            <person name="Watt J."/>
            <person name="Xi L."/>
            <person name="Xin Y."/>
            <person name="Zhou J."/>
            <person name="Deng J."/>
            <person name="Jiang H."/>
            <person name="Liu Y."/>
            <person name="Qu J."/>
            <person name="Song X.-Z."/>
            <person name="Zhang L."/>
            <person name="Villasana D."/>
            <person name="Johnson A."/>
            <person name="Liu J."/>
            <person name="Liyanage D."/>
            <person name="Lorensuhewa L."/>
            <person name="Robinson T."/>
            <person name="Song A."/>
            <person name="Song B.-B."/>
            <person name="Dinh H."/>
            <person name="Thornton R."/>
            <person name="Coyle M."/>
            <person name="Francisco L."/>
            <person name="Jackson L."/>
            <person name="Javaid M."/>
            <person name="Korchina V."/>
            <person name="Kovar C."/>
            <person name="Mata R."/>
            <person name="Mathew T."/>
            <person name="Ngo R."/>
            <person name="Nguyen L."/>
            <person name="Nguyen N."/>
            <person name="Okwuonu G."/>
            <person name="Ongeri F."/>
            <person name="Pham C."/>
            <person name="Simmons D."/>
            <person name="Wilczek-Boney K."/>
            <person name="Hale W."/>
            <person name="Jakkamsetti A."/>
            <person name="Pham P."/>
            <person name="Ruth R."/>
            <person name="San Lucas F."/>
            <person name="Warren J."/>
            <person name="Zhang J."/>
            <person name="Zhao Z."/>
            <person name="Zhou C."/>
            <person name="Zhu D."/>
            <person name="Lee S."/>
            <person name="Bess C."/>
            <person name="Blankenburg K."/>
            <person name="Forbes L."/>
            <person name="Fu Q."/>
            <person name="Gubbala S."/>
            <person name="Hirani K."/>
            <person name="Jayaseelan J.C."/>
            <person name="Lara F."/>
            <person name="Munidasa M."/>
            <person name="Palculict T."/>
            <person name="Patil S."/>
            <person name="Pu L.-L."/>
            <person name="Saada N."/>
            <person name="Tang L."/>
            <person name="Weissenberger G."/>
            <person name="Zhu Y."/>
            <person name="Hemphill L."/>
            <person name="Shang Y."/>
            <person name="Youmans B."/>
            <person name="Ayvaz T."/>
            <person name="Ross M."/>
            <person name="Santibanez J."/>
            <person name="Aqrawi P."/>
            <person name="Gross S."/>
            <person name="Joshi V."/>
            <person name="Fowler G."/>
            <person name="Nazareth L."/>
            <person name="Reid J."/>
            <person name="Worley K."/>
            <person name="Petrosino J."/>
            <person name="Highlander S."/>
            <person name="Gibbs R."/>
        </authorList>
    </citation>
    <scope>NUCLEOTIDE SEQUENCE [LARGE SCALE GENOMIC DNA]</scope>
    <source>
        <strain evidence="1 2">JV-V03</strain>
    </source>
</reference>
<proteinExistence type="predicted"/>
<dbReference type="GO" id="GO:0003676">
    <property type="term" value="F:nucleic acid binding"/>
    <property type="evidence" value="ECO:0007669"/>
    <property type="project" value="InterPro"/>
</dbReference>
<accession>A0AA86ZSY3</accession>
<sequence>MKNYVDEKQFKADIRKYARKNHISGNEIGRLWQEVMLDDLLKRISISKYKDNFILKGGLLLSAVVGINNRSTEDIDGEIKGFDLTEDEIEKVFTVICNTKPDNDPLEIVLTKIEKIHENEEYKGFRLHFNASFKTIKYPLKVDISTGDVITPREIHYNYMPHLEDEKIEIWAYNMETVTAEKLETVITRGVANTRMKDFYDLYILQNRNVNIDIKTLQAAFINTAAYRNSIFYKEGKIDKDYCLQQIDKIQNNQRMQRLWQNYVRKHPFVNGITFDQTISATRDWIEKIDNY</sequence>
<protein>
    <recommendedName>
        <fullName evidence="3">Nucleotidyl transferase, PF08843 family</fullName>
    </recommendedName>
</protein>
<dbReference type="SUPFAM" id="SSF46946">
    <property type="entry name" value="S13-like H2TH domain"/>
    <property type="match status" value="1"/>
</dbReference>
<organism evidence="1 2">
    <name type="scientific">Lactobacillus paragasseri JV-V03</name>
    <dbReference type="NCBI Taxonomy" id="525326"/>
    <lineage>
        <taxon>Bacteria</taxon>
        <taxon>Bacillati</taxon>
        <taxon>Bacillota</taxon>
        <taxon>Bacilli</taxon>
        <taxon>Lactobacillales</taxon>
        <taxon>Lactobacillaceae</taxon>
        <taxon>Lactobacillus</taxon>
    </lineage>
</organism>
<evidence type="ECO:0000313" key="2">
    <source>
        <dbReference type="Proteomes" id="UP000003672"/>
    </source>
</evidence>
<comment type="caution">
    <text evidence="1">The sequence shown here is derived from an EMBL/GenBank/DDBJ whole genome shotgun (WGS) entry which is preliminary data.</text>
</comment>
<dbReference type="InterPro" id="IPR014942">
    <property type="entry name" value="AbiEii"/>
</dbReference>
<evidence type="ECO:0000313" key="1">
    <source>
        <dbReference type="EMBL" id="EFJ68975.1"/>
    </source>
</evidence>
<dbReference type="EMBL" id="ACGO02000004">
    <property type="protein sequence ID" value="EFJ68975.1"/>
    <property type="molecule type" value="Genomic_DNA"/>
</dbReference>
<dbReference type="InterPro" id="IPR010979">
    <property type="entry name" value="Ribosomal_uS13-like_H2TH"/>
</dbReference>
<evidence type="ECO:0008006" key="3">
    <source>
        <dbReference type="Google" id="ProtNLM"/>
    </source>
</evidence>
<dbReference type="Gene3D" id="3.10.450.620">
    <property type="entry name" value="JHP933, nucleotidyltransferase-like core domain"/>
    <property type="match status" value="1"/>
</dbReference>
<dbReference type="Pfam" id="PF08843">
    <property type="entry name" value="AbiEii"/>
    <property type="match status" value="1"/>
</dbReference>
<dbReference type="AlphaFoldDB" id="A0AA86ZSY3"/>
<name>A0AA86ZSY3_9LACO</name>
<gene>
    <name evidence="1" type="ORF">HMPREF0514_11742</name>
</gene>
<dbReference type="Proteomes" id="UP000003672">
    <property type="component" value="Unassembled WGS sequence"/>
</dbReference>